<evidence type="ECO:0000313" key="9">
    <source>
        <dbReference type="Proteomes" id="UP001209713"/>
    </source>
</evidence>
<comment type="subcellular location">
    <subcellularLocation>
        <location evidence="1">Cell envelope</location>
    </subcellularLocation>
</comment>
<accession>A0ABT2YQK0</accession>
<evidence type="ECO:0000256" key="2">
    <source>
        <dbReference type="ARBA" id="ARBA00008814"/>
    </source>
</evidence>
<dbReference type="RefSeq" id="WP_263529387.1">
    <property type="nucleotide sequence ID" value="NZ_JAOVZB010000001.1"/>
</dbReference>
<keyword evidence="5 6" id="KW-0732">Signal</keyword>
<evidence type="ECO:0000256" key="4">
    <source>
        <dbReference type="ARBA" id="ARBA00022496"/>
    </source>
</evidence>
<evidence type="ECO:0000313" key="8">
    <source>
        <dbReference type="EMBL" id="MCV2402020.1"/>
    </source>
</evidence>
<name>A0ABT2YQK0_9GAMM</name>
<comment type="similarity">
    <text evidence="2">Belongs to the bacterial solute-binding protein 8 family.</text>
</comment>
<dbReference type="InterPro" id="IPR002491">
    <property type="entry name" value="ABC_transptr_periplasmic_BD"/>
</dbReference>
<dbReference type="PRINTS" id="PR01715">
    <property type="entry name" value="FERRIBNDNGPP"/>
</dbReference>
<dbReference type="InterPro" id="IPR051313">
    <property type="entry name" value="Bact_iron-sidero_bind"/>
</dbReference>
<evidence type="ECO:0000259" key="7">
    <source>
        <dbReference type="PROSITE" id="PS50983"/>
    </source>
</evidence>
<comment type="caution">
    <text evidence="8">The sequence shown here is derived from an EMBL/GenBank/DDBJ whole genome shotgun (WGS) entry which is preliminary data.</text>
</comment>
<keyword evidence="3" id="KW-0813">Transport</keyword>
<evidence type="ECO:0000256" key="5">
    <source>
        <dbReference type="ARBA" id="ARBA00022729"/>
    </source>
</evidence>
<organism evidence="8 9">
    <name type="scientific">Marinomonas sargassi</name>
    <dbReference type="NCBI Taxonomy" id="2984494"/>
    <lineage>
        <taxon>Bacteria</taxon>
        <taxon>Pseudomonadati</taxon>
        <taxon>Pseudomonadota</taxon>
        <taxon>Gammaproteobacteria</taxon>
        <taxon>Oceanospirillales</taxon>
        <taxon>Oceanospirillaceae</taxon>
        <taxon>Marinomonas</taxon>
    </lineage>
</organism>
<keyword evidence="4" id="KW-0408">Iron</keyword>
<dbReference type="Pfam" id="PF01497">
    <property type="entry name" value="Peripla_BP_2"/>
    <property type="match status" value="1"/>
</dbReference>
<reference evidence="8 9" key="1">
    <citation type="submission" date="2022-10" db="EMBL/GenBank/DDBJ databases">
        <title>Marinomonas transparenta sp. nov. and Marinomonas sargassi sp. nov., isolated from marine alga (Sargassum natans (L.) Gaillon).</title>
        <authorList>
            <person name="Wang Y."/>
        </authorList>
    </citation>
    <scope>NUCLEOTIDE SEQUENCE [LARGE SCALE GENOMIC DNA]</scope>
    <source>
        <strain evidence="8 9">C2222</strain>
    </source>
</reference>
<proteinExistence type="inferred from homology"/>
<sequence length="311" mass="34469">MLVLTSNLSTVRKAVSLLTLCFSSMAFADIKIQDSLGEQVFSEVPKRVASLNWELTENVIELGVSPIATADIAGYREWVQRPELPQTTQDIGDRAEPNLEKLAELKPDVILIGAALYSIKSKLEEIAPVVFFHSYQAEHNNAEQVDKAFMSIATLLNKEAEAKQKLATRTQVFAELKTKLDTAFPNGLPKVASMRFANTTSAYVYGDNAMPQYALEAVGIENALSLANTQWGVTQKKLKFLRSVDANVLLYFQPFYEEEKLNASPLWKAMPFVQQNKVASVASTWTYGGAMSLQYLAEAMTDSLLEVANQQ</sequence>
<feature type="chain" id="PRO_5047372178" evidence="6">
    <location>
        <begin position="29"/>
        <end position="311"/>
    </location>
</feature>
<feature type="domain" description="Fe/B12 periplasmic-binding" evidence="7">
    <location>
        <begin position="47"/>
        <end position="308"/>
    </location>
</feature>
<dbReference type="PROSITE" id="PS50983">
    <property type="entry name" value="FE_B12_PBP"/>
    <property type="match status" value="1"/>
</dbReference>
<evidence type="ECO:0000256" key="1">
    <source>
        <dbReference type="ARBA" id="ARBA00004196"/>
    </source>
</evidence>
<dbReference type="EMBL" id="JAOVZB010000001">
    <property type="protein sequence ID" value="MCV2402020.1"/>
    <property type="molecule type" value="Genomic_DNA"/>
</dbReference>
<keyword evidence="4" id="KW-0410">Iron transport</keyword>
<dbReference type="SUPFAM" id="SSF53807">
    <property type="entry name" value="Helical backbone' metal receptor"/>
    <property type="match status" value="1"/>
</dbReference>
<keyword evidence="4" id="KW-0406">Ion transport</keyword>
<evidence type="ECO:0000256" key="6">
    <source>
        <dbReference type="SAM" id="SignalP"/>
    </source>
</evidence>
<dbReference type="Proteomes" id="UP001209713">
    <property type="component" value="Unassembled WGS sequence"/>
</dbReference>
<feature type="signal peptide" evidence="6">
    <location>
        <begin position="1"/>
        <end position="28"/>
    </location>
</feature>
<protein>
    <submittedName>
        <fullName evidence="8">Iron-siderophore ABC transporter substrate-binding protein</fullName>
    </submittedName>
</protein>
<keyword evidence="9" id="KW-1185">Reference proteome</keyword>
<dbReference type="CDD" id="cd01146">
    <property type="entry name" value="FhuD"/>
    <property type="match status" value="1"/>
</dbReference>
<dbReference type="Gene3D" id="3.40.50.1980">
    <property type="entry name" value="Nitrogenase molybdenum iron protein domain"/>
    <property type="match status" value="2"/>
</dbReference>
<gene>
    <name evidence="8" type="ORF">OFY17_03875</name>
</gene>
<dbReference type="PANTHER" id="PTHR30532:SF1">
    <property type="entry name" value="IRON(3+)-HYDROXAMATE-BINDING PROTEIN FHUD"/>
    <property type="match status" value="1"/>
</dbReference>
<dbReference type="PANTHER" id="PTHR30532">
    <property type="entry name" value="IRON III DICITRATE-BINDING PERIPLASMIC PROTEIN"/>
    <property type="match status" value="1"/>
</dbReference>
<evidence type="ECO:0000256" key="3">
    <source>
        <dbReference type="ARBA" id="ARBA00022448"/>
    </source>
</evidence>